<protein>
    <submittedName>
        <fullName evidence="1">Uncharacterized protein</fullName>
    </submittedName>
</protein>
<reference evidence="1" key="1">
    <citation type="submission" date="2021-02" db="EMBL/GenBank/DDBJ databases">
        <authorList>
            <person name="Nowell W R."/>
        </authorList>
    </citation>
    <scope>NUCLEOTIDE SEQUENCE</scope>
    <source>
        <strain evidence="1">Ploen Becks lab</strain>
    </source>
</reference>
<accession>A0A814KMW1</accession>
<proteinExistence type="predicted"/>
<dbReference type="EMBL" id="CAJNOC010005462">
    <property type="protein sequence ID" value="CAF1052983.1"/>
    <property type="molecule type" value="Genomic_DNA"/>
</dbReference>
<evidence type="ECO:0000313" key="2">
    <source>
        <dbReference type="Proteomes" id="UP000663879"/>
    </source>
</evidence>
<sequence>MRGVNRKFLQSYLDEFTYRHNLNLTRNGTFEAILKCIGKLSNFDRPHSVCDSNDQLEQVKNFGLDDLEDRFEDNVSEDVVIDLFPDGDLVDFVYNGVSTERNNVELKFLDLTELSFFDFKQAIDGIIYDLKSNIYIFYDLEAI</sequence>
<keyword evidence="2" id="KW-1185">Reference proteome</keyword>
<dbReference type="Proteomes" id="UP000663879">
    <property type="component" value="Unassembled WGS sequence"/>
</dbReference>
<comment type="caution">
    <text evidence="1">The sequence shown here is derived from an EMBL/GenBank/DDBJ whole genome shotgun (WGS) entry which is preliminary data.</text>
</comment>
<gene>
    <name evidence="1" type="ORF">OXX778_LOCUS18918</name>
</gene>
<dbReference type="AlphaFoldDB" id="A0A814KMW1"/>
<evidence type="ECO:0000313" key="1">
    <source>
        <dbReference type="EMBL" id="CAF1052983.1"/>
    </source>
</evidence>
<name>A0A814KMW1_9BILA</name>
<organism evidence="1 2">
    <name type="scientific">Brachionus calyciflorus</name>
    <dbReference type="NCBI Taxonomy" id="104777"/>
    <lineage>
        <taxon>Eukaryota</taxon>
        <taxon>Metazoa</taxon>
        <taxon>Spiralia</taxon>
        <taxon>Gnathifera</taxon>
        <taxon>Rotifera</taxon>
        <taxon>Eurotatoria</taxon>
        <taxon>Monogononta</taxon>
        <taxon>Pseudotrocha</taxon>
        <taxon>Ploima</taxon>
        <taxon>Brachionidae</taxon>
        <taxon>Brachionus</taxon>
    </lineage>
</organism>